<protein>
    <submittedName>
        <fullName evidence="2">Uncharacterized protein</fullName>
    </submittedName>
</protein>
<dbReference type="AlphaFoldDB" id="A0A5S9RBC9"/>
<gene>
    <name evidence="2" type="ORF">AELLOGFF_01965</name>
</gene>
<proteinExistence type="predicted"/>
<reference evidence="2 3" key="1">
    <citation type="submission" date="2019-11" db="EMBL/GenBank/DDBJ databases">
        <authorList>
            <person name="Holert J."/>
        </authorList>
    </citation>
    <scope>NUCLEOTIDE SEQUENCE [LARGE SCALE GENOMIC DNA]</scope>
    <source>
        <strain evidence="2">BC8_1</strain>
    </source>
</reference>
<dbReference type="OrthoDB" id="9955350at2"/>
<sequence>MNSTEPQRSARVRWIWIASAAVATVAAILVVMWLIPEPASAEREADCAVVEGAARQWQAAAESLTPTQGATLPSDPQSIVEQYTEMAMLVHTAADSVSTPEIEQHLTDWADAADRLAMSERVDASSPEPPETIEEMLEIARPIDEAAGALGELCPNMPSAQQ</sequence>
<name>A0A5S9RBC9_MYCVN</name>
<feature type="transmembrane region" description="Helical" evidence="1">
    <location>
        <begin position="12"/>
        <end position="35"/>
    </location>
</feature>
<keyword evidence="1" id="KW-1133">Transmembrane helix</keyword>
<keyword evidence="1" id="KW-0472">Membrane</keyword>
<dbReference type="Proteomes" id="UP000430146">
    <property type="component" value="Unassembled WGS sequence"/>
</dbReference>
<organism evidence="2 3">
    <name type="scientific">Mycolicibacterium vanbaalenii</name>
    <name type="common">Mycobacterium vanbaalenii</name>
    <dbReference type="NCBI Taxonomy" id="110539"/>
    <lineage>
        <taxon>Bacteria</taxon>
        <taxon>Bacillati</taxon>
        <taxon>Actinomycetota</taxon>
        <taxon>Actinomycetes</taxon>
        <taxon>Mycobacteriales</taxon>
        <taxon>Mycobacteriaceae</taxon>
        <taxon>Mycolicibacterium</taxon>
    </lineage>
</organism>
<accession>A0A5S9RBC9</accession>
<evidence type="ECO:0000256" key="1">
    <source>
        <dbReference type="SAM" id="Phobius"/>
    </source>
</evidence>
<dbReference type="EMBL" id="CACSIP010000056">
    <property type="protein sequence ID" value="CAA0134997.1"/>
    <property type="molecule type" value="Genomic_DNA"/>
</dbReference>
<evidence type="ECO:0000313" key="3">
    <source>
        <dbReference type="Proteomes" id="UP000430146"/>
    </source>
</evidence>
<keyword evidence="1" id="KW-0812">Transmembrane</keyword>
<dbReference type="RefSeq" id="WP_159234961.1">
    <property type="nucleotide sequence ID" value="NZ_CACSIP010000056.1"/>
</dbReference>
<keyword evidence="3" id="KW-1185">Reference proteome</keyword>
<evidence type="ECO:0000313" key="2">
    <source>
        <dbReference type="EMBL" id="CAA0134997.1"/>
    </source>
</evidence>